<evidence type="ECO:0008006" key="3">
    <source>
        <dbReference type="Google" id="ProtNLM"/>
    </source>
</evidence>
<dbReference type="RefSeq" id="WP_073211683.1">
    <property type="nucleotide sequence ID" value="NZ_FRBD01000037.1"/>
</dbReference>
<protein>
    <recommendedName>
        <fullName evidence="3">5' nucleotidase, deoxy (Pyrimidine), type C protein (NT5C)</fullName>
    </recommendedName>
</protein>
<proteinExistence type="predicted"/>
<gene>
    <name evidence="1" type="ORF">SAMN05216463_13722</name>
</gene>
<dbReference type="AlphaFoldDB" id="A0A1M6Z222"/>
<dbReference type="Pfam" id="PF18143">
    <property type="entry name" value="HAD_SAK_2"/>
    <property type="match status" value="1"/>
</dbReference>
<evidence type="ECO:0000313" key="2">
    <source>
        <dbReference type="Proteomes" id="UP000184130"/>
    </source>
</evidence>
<reference evidence="1 2" key="1">
    <citation type="submission" date="2016-11" db="EMBL/GenBank/DDBJ databases">
        <authorList>
            <person name="Jaros S."/>
            <person name="Januszkiewicz K."/>
            <person name="Wedrychowicz H."/>
        </authorList>
    </citation>
    <scope>NUCLEOTIDE SEQUENCE [LARGE SCALE GENOMIC DNA]</scope>
    <source>
        <strain evidence="1 2">KHT3</strain>
    </source>
</reference>
<organism evidence="1 2">
    <name type="scientific">Xylanibacter ruminicola</name>
    <name type="common">Prevotella ruminicola</name>
    <dbReference type="NCBI Taxonomy" id="839"/>
    <lineage>
        <taxon>Bacteria</taxon>
        <taxon>Pseudomonadati</taxon>
        <taxon>Bacteroidota</taxon>
        <taxon>Bacteroidia</taxon>
        <taxon>Bacteroidales</taxon>
        <taxon>Prevotellaceae</taxon>
        <taxon>Xylanibacter</taxon>
    </lineage>
</organism>
<accession>A0A1M6Z222</accession>
<dbReference type="EMBL" id="FRBD01000037">
    <property type="protein sequence ID" value="SHL24433.1"/>
    <property type="molecule type" value="Genomic_DNA"/>
</dbReference>
<name>A0A1M6Z222_XYLRU</name>
<dbReference type="Proteomes" id="UP000184130">
    <property type="component" value="Unassembled WGS sequence"/>
</dbReference>
<evidence type="ECO:0000313" key="1">
    <source>
        <dbReference type="EMBL" id="SHL24433.1"/>
    </source>
</evidence>
<dbReference type="OrthoDB" id="1078798at2"/>
<sequence length="196" mass="23034">MDILNNRYLEALRRNRYEEAGEVQRYLFLDIDGVLNTIRYSNFLVDHHEDEVDEDGALFDPEAVNNLACIIENVVDLRIIISSTWRLKGWEWMQRLWKKRKLPGAIYSFTPVLEVVCFVDKINRKDSTSVYPYGTRALEVNEWLRLYAGQNSLTYKYVILDDVNDFLVMQQEHVIITDPNFGITKENVLKALEILL</sequence>